<evidence type="ECO:0000259" key="4">
    <source>
        <dbReference type="Pfam" id="PF08450"/>
    </source>
</evidence>
<comment type="similarity">
    <text evidence="1">Belongs to the SMP-30/CGR1 family.</text>
</comment>
<dbReference type="GO" id="GO:0019853">
    <property type="term" value="P:L-ascorbic acid biosynthetic process"/>
    <property type="evidence" value="ECO:0007669"/>
    <property type="project" value="TreeGrafter"/>
</dbReference>
<dbReference type="PANTHER" id="PTHR10907:SF47">
    <property type="entry name" value="REGUCALCIN"/>
    <property type="match status" value="1"/>
</dbReference>
<protein>
    <submittedName>
        <fullName evidence="5">SMP-30/gluconolactonase/LRE family protein</fullName>
    </submittedName>
</protein>
<evidence type="ECO:0000256" key="1">
    <source>
        <dbReference type="ARBA" id="ARBA00008853"/>
    </source>
</evidence>
<feature type="binding site" evidence="3">
    <location>
        <position position="100"/>
    </location>
    <ligand>
        <name>substrate</name>
    </ligand>
</feature>
<keyword evidence="3" id="KW-0862">Zinc</keyword>
<dbReference type="Proteomes" id="UP000639396">
    <property type="component" value="Unassembled WGS sequence"/>
</dbReference>
<organism evidence="5 6">
    <name type="scientific">Paenibacillus oceani</name>
    <dbReference type="NCBI Taxonomy" id="2772510"/>
    <lineage>
        <taxon>Bacteria</taxon>
        <taxon>Bacillati</taxon>
        <taxon>Bacillota</taxon>
        <taxon>Bacilli</taxon>
        <taxon>Bacillales</taxon>
        <taxon>Paenibacillaceae</taxon>
        <taxon>Paenibacillus</taxon>
    </lineage>
</organism>
<dbReference type="GO" id="GO:0004341">
    <property type="term" value="F:gluconolactonase activity"/>
    <property type="evidence" value="ECO:0007669"/>
    <property type="project" value="TreeGrafter"/>
</dbReference>
<feature type="active site" description="Proton donor/acceptor" evidence="2">
    <location>
        <position position="198"/>
    </location>
</feature>
<feature type="binding site" evidence="3">
    <location>
        <position position="148"/>
    </location>
    <ligand>
        <name>a divalent metal cation</name>
        <dbReference type="ChEBI" id="CHEBI:60240"/>
    </ligand>
</feature>
<accession>A0A927H214</accession>
<feature type="binding site" evidence="3">
    <location>
        <position position="120"/>
    </location>
    <ligand>
        <name>substrate</name>
    </ligand>
</feature>
<feature type="binding site" evidence="3">
    <location>
        <position position="198"/>
    </location>
    <ligand>
        <name>a divalent metal cation</name>
        <dbReference type="ChEBI" id="CHEBI:60240"/>
    </ligand>
</feature>
<comment type="cofactor">
    <cofactor evidence="3">
        <name>Zn(2+)</name>
        <dbReference type="ChEBI" id="CHEBI:29105"/>
    </cofactor>
    <text evidence="3">Binds 1 divalent metal cation per subunit.</text>
</comment>
<dbReference type="GO" id="GO:0005509">
    <property type="term" value="F:calcium ion binding"/>
    <property type="evidence" value="ECO:0007669"/>
    <property type="project" value="TreeGrafter"/>
</dbReference>
<comment type="caution">
    <text evidence="5">The sequence shown here is derived from an EMBL/GenBank/DDBJ whole genome shotgun (WGS) entry which is preliminary data.</text>
</comment>
<evidence type="ECO:0000313" key="6">
    <source>
        <dbReference type="Proteomes" id="UP000639396"/>
    </source>
</evidence>
<feature type="binding site" evidence="3">
    <location>
        <position position="102"/>
    </location>
    <ligand>
        <name>substrate</name>
    </ligand>
</feature>
<dbReference type="AlphaFoldDB" id="A0A927H214"/>
<evidence type="ECO:0000313" key="5">
    <source>
        <dbReference type="EMBL" id="MBD2865771.1"/>
    </source>
</evidence>
<keyword evidence="6" id="KW-1185">Reference proteome</keyword>
<dbReference type="Gene3D" id="2.120.10.30">
    <property type="entry name" value="TolB, C-terminal domain"/>
    <property type="match status" value="1"/>
</dbReference>
<dbReference type="PANTHER" id="PTHR10907">
    <property type="entry name" value="REGUCALCIN"/>
    <property type="match status" value="1"/>
</dbReference>
<dbReference type="InterPro" id="IPR005511">
    <property type="entry name" value="SMP-30"/>
</dbReference>
<gene>
    <name evidence="5" type="ORF">IDH45_27700</name>
</gene>
<feature type="binding site" evidence="3">
    <location>
        <position position="16"/>
    </location>
    <ligand>
        <name>a divalent metal cation</name>
        <dbReference type="ChEBI" id="CHEBI:60240"/>
    </ligand>
</feature>
<sequence>MSQAELAVDAKAALGEGPSWDERNGCLYWVNIEEKTLHTYDVAAQKTVASISVPSRIGAVVPRRSGGTVIVLEDGFYACDPATGELIFLGNPDGRKPNTRFNDGKCDAAGRFWAGTMSLDGTPGQGALYCLEPDLTIRTVLENVSCSNGLAWSPDNRTMYYIDSPTKKVMAYDYDLATGEISNPRVVAEVTEPGAVPDGMTCDEEGMIWVALWGGYGIRRWNPATGELLLKVDVPAEQSSSCSFAGPDLDELYITSARTGISETSLANQPLAGGLFVYRSAVKGLPTYGFGG</sequence>
<dbReference type="InterPro" id="IPR011042">
    <property type="entry name" value="6-blade_b-propeller_TolB-like"/>
</dbReference>
<proteinExistence type="inferred from homology"/>
<dbReference type="SUPFAM" id="SSF63829">
    <property type="entry name" value="Calcium-dependent phosphotriesterase"/>
    <property type="match status" value="1"/>
</dbReference>
<dbReference type="Pfam" id="PF08450">
    <property type="entry name" value="SGL"/>
    <property type="match status" value="1"/>
</dbReference>
<name>A0A927H214_9BACL</name>
<dbReference type="InterPro" id="IPR013658">
    <property type="entry name" value="SGL"/>
</dbReference>
<dbReference type="EMBL" id="JACXJA010000047">
    <property type="protein sequence ID" value="MBD2865771.1"/>
    <property type="molecule type" value="Genomic_DNA"/>
</dbReference>
<keyword evidence="3" id="KW-0479">Metal-binding</keyword>
<evidence type="ECO:0000256" key="2">
    <source>
        <dbReference type="PIRSR" id="PIRSR605511-1"/>
    </source>
</evidence>
<evidence type="ECO:0000256" key="3">
    <source>
        <dbReference type="PIRSR" id="PIRSR605511-2"/>
    </source>
</evidence>
<reference evidence="5" key="1">
    <citation type="submission" date="2020-09" db="EMBL/GenBank/DDBJ databases">
        <title>A novel bacterium of genus Paenibacillus, isolated from South China Sea.</title>
        <authorList>
            <person name="Huang H."/>
            <person name="Mo K."/>
            <person name="Hu Y."/>
        </authorList>
    </citation>
    <scope>NUCLEOTIDE SEQUENCE</scope>
    <source>
        <strain evidence="5">IB182363</strain>
    </source>
</reference>
<feature type="domain" description="SMP-30/Gluconolactonase/LRE-like region" evidence="4">
    <location>
        <begin position="14"/>
        <end position="258"/>
    </location>
</feature>
<dbReference type="PRINTS" id="PR01790">
    <property type="entry name" value="SMP30FAMILY"/>
</dbReference>
<dbReference type="RefSeq" id="WP_190931392.1">
    <property type="nucleotide sequence ID" value="NZ_JACXJA010000047.1"/>
</dbReference>